<comment type="caution">
    <text evidence="2">The sequence shown here is derived from an EMBL/GenBank/DDBJ whole genome shotgun (WGS) entry which is preliminary data.</text>
</comment>
<name>A0A0R1F2T7_LACZE</name>
<evidence type="ECO:0000313" key="2">
    <source>
        <dbReference type="EMBL" id="KRK13921.1"/>
    </source>
</evidence>
<reference evidence="2 3" key="1">
    <citation type="journal article" date="2015" name="Genome Announc.">
        <title>Expanding the biotechnology potential of lactobacilli through comparative genomics of 213 strains and associated genera.</title>
        <authorList>
            <person name="Sun Z."/>
            <person name="Harris H.M."/>
            <person name="McCann A."/>
            <person name="Guo C."/>
            <person name="Argimon S."/>
            <person name="Zhang W."/>
            <person name="Yang X."/>
            <person name="Jeffery I.B."/>
            <person name="Cooney J.C."/>
            <person name="Kagawa T.F."/>
            <person name="Liu W."/>
            <person name="Song Y."/>
            <person name="Salvetti E."/>
            <person name="Wrobel A."/>
            <person name="Rasinkangas P."/>
            <person name="Parkhill J."/>
            <person name="Rea M.C."/>
            <person name="O'Sullivan O."/>
            <person name="Ritari J."/>
            <person name="Douillard F.P."/>
            <person name="Paul Ross R."/>
            <person name="Yang R."/>
            <person name="Briner A.E."/>
            <person name="Felis G.E."/>
            <person name="de Vos W.M."/>
            <person name="Barrangou R."/>
            <person name="Klaenhammer T.R."/>
            <person name="Caufield P.W."/>
            <person name="Cui Y."/>
            <person name="Zhang H."/>
            <person name="O'Toole P.W."/>
        </authorList>
    </citation>
    <scope>NUCLEOTIDE SEQUENCE [LARGE SCALE GENOMIC DNA]</scope>
    <source>
        <strain evidence="2 3">DSM 20178</strain>
    </source>
</reference>
<feature type="domain" description="ATP-grasp" evidence="1">
    <location>
        <begin position="80"/>
        <end position="222"/>
    </location>
</feature>
<dbReference type="AlphaFoldDB" id="A0A0R1F2T7"/>
<dbReference type="RefSeq" id="WP_010488768.1">
    <property type="nucleotide sequence ID" value="NZ_AZCT01000001.1"/>
</dbReference>
<dbReference type="Pfam" id="PF18299">
    <property type="entry name" value="R2K_2"/>
    <property type="match status" value="1"/>
</dbReference>
<gene>
    <name evidence="2" type="ORF">FD51_GL000494</name>
</gene>
<protein>
    <recommendedName>
        <fullName evidence="1">ATP-grasp domain-containing protein</fullName>
    </recommendedName>
</protein>
<dbReference type="SUPFAM" id="SSF56059">
    <property type="entry name" value="Glutathione synthetase ATP-binding domain-like"/>
    <property type="match status" value="1"/>
</dbReference>
<dbReference type="InterPro" id="IPR041261">
    <property type="entry name" value="R2K_2"/>
</dbReference>
<dbReference type="Proteomes" id="UP000051984">
    <property type="component" value="Unassembled WGS sequence"/>
</dbReference>
<sequence>MTVYVRKVEPPTDFSVSPFTLLTGFYLRGEEIVQYNTFNEIGELVDQDIIVDYVFQMQHIFNLMNIKVRPIDYPNQLQTFYGRKIESGTISQIFESKTNWNVFIKPKADTKLFEGRVVRTRKDLIGLNVTYDYPIWISEPVHFVREWRCFILNHHVLDVRPYKGDYHVQYDPTIIDAAVAAWKEAPNTCSIDIGVTADNRTLVVEANDGFSLGTYGLNPYQAAVFHETRWREITHAYFQDHQTVKVHE</sequence>
<evidence type="ECO:0000259" key="1">
    <source>
        <dbReference type="Pfam" id="PF18299"/>
    </source>
</evidence>
<proteinExistence type="predicted"/>
<accession>A0A0R1F2T7</accession>
<evidence type="ECO:0000313" key="3">
    <source>
        <dbReference type="Proteomes" id="UP000051984"/>
    </source>
</evidence>
<organism evidence="2 3">
    <name type="scientific">Lacticaseibacillus zeae DSM 20178 = KCTC 3804</name>
    <dbReference type="NCBI Taxonomy" id="1423816"/>
    <lineage>
        <taxon>Bacteria</taxon>
        <taxon>Bacillati</taxon>
        <taxon>Bacillota</taxon>
        <taxon>Bacilli</taxon>
        <taxon>Lactobacillales</taxon>
        <taxon>Lactobacillaceae</taxon>
        <taxon>Lacticaseibacillus</taxon>
    </lineage>
</organism>
<dbReference type="EMBL" id="AZCT01000001">
    <property type="protein sequence ID" value="KRK13921.1"/>
    <property type="molecule type" value="Genomic_DNA"/>
</dbReference>
<dbReference type="PATRIC" id="fig|1423816.3.peg.496"/>